<protein>
    <submittedName>
        <fullName evidence="2">Uncharacterized protein</fullName>
    </submittedName>
</protein>
<dbReference type="EMBL" id="QZDT01000001">
    <property type="protein sequence ID" value="NBJ91379.1"/>
    <property type="molecule type" value="Genomic_DNA"/>
</dbReference>
<reference evidence="2" key="1">
    <citation type="submission" date="2018-09" db="EMBL/GenBank/DDBJ databases">
        <title>Murine metabolic-syndrome-specific gut microbial biobank.</title>
        <authorList>
            <person name="Liu C."/>
        </authorList>
    </citation>
    <scope>NUCLEOTIDE SEQUENCE</scope>
    <source>
        <strain evidence="2">D42-62</strain>
    </source>
</reference>
<proteinExistence type="predicted"/>
<gene>
    <name evidence="2" type="ORF">D5281_01965</name>
</gene>
<accession>A0A9X5BCX9</accession>
<dbReference type="AlphaFoldDB" id="A0A9X5BCX9"/>
<evidence type="ECO:0000313" key="2">
    <source>
        <dbReference type="EMBL" id="NBJ91379.1"/>
    </source>
</evidence>
<feature type="transmembrane region" description="Helical" evidence="1">
    <location>
        <begin position="119"/>
        <end position="138"/>
    </location>
</feature>
<evidence type="ECO:0000313" key="3">
    <source>
        <dbReference type="Proteomes" id="UP001154420"/>
    </source>
</evidence>
<keyword evidence="1" id="KW-0812">Transmembrane</keyword>
<keyword evidence="3" id="KW-1185">Reference proteome</keyword>
<organism evidence="2 3">
    <name type="scientific">Parablautia muri</name>
    <dbReference type="NCBI Taxonomy" id="2320879"/>
    <lineage>
        <taxon>Bacteria</taxon>
        <taxon>Bacillati</taxon>
        <taxon>Bacillota</taxon>
        <taxon>Clostridia</taxon>
        <taxon>Lachnospirales</taxon>
        <taxon>Lachnospiraceae</taxon>
        <taxon>Parablautia</taxon>
    </lineage>
</organism>
<dbReference type="Proteomes" id="UP001154420">
    <property type="component" value="Unassembled WGS sequence"/>
</dbReference>
<evidence type="ECO:0000256" key="1">
    <source>
        <dbReference type="SAM" id="Phobius"/>
    </source>
</evidence>
<name>A0A9X5BCX9_9FIRM</name>
<feature type="transmembrane region" description="Helical" evidence="1">
    <location>
        <begin position="48"/>
        <end position="69"/>
    </location>
</feature>
<keyword evidence="1" id="KW-0472">Membrane</keyword>
<comment type="caution">
    <text evidence="2">The sequence shown here is derived from an EMBL/GenBank/DDBJ whole genome shotgun (WGS) entry which is preliminary data.</text>
</comment>
<dbReference type="OrthoDB" id="573709at2"/>
<dbReference type="RefSeq" id="WP_160558449.1">
    <property type="nucleotide sequence ID" value="NZ_QZDT01000001.1"/>
</dbReference>
<feature type="transmembrane region" description="Helical" evidence="1">
    <location>
        <begin position="23"/>
        <end position="42"/>
    </location>
</feature>
<sequence length="139" mass="16468">MEKKLKHLEMIVRIIERMEKNSFSLKSWTMTLLVAICALSVNDSEKRFILIAGLPTITFWLLDSFYLYIESKYRILYKIVSKRKESEIDFSMDINNIALSKCEMEKIYFIKCLFSFSEILFYLPLIIGIVLIICLLKIF</sequence>
<keyword evidence="1" id="KW-1133">Transmembrane helix</keyword>